<name>A0A9Q1KXB0_9CARY</name>
<feature type="compositionally biased region" description="Low complexity" evidence="1">
    <location>
        <begin position="80"/>
        <end position="99"/>
    </location>
</feature>
<feature type="region of interest" description="Disordered" evidence="1">
    <location>
        <begin position="312"/>
        <end position="343"/>
    </location>
</feature>
<dbReference type="AlphaFoldDB" id="A0A9Q1KXB0"/>
<feature type="region of interest" description="Disordered" evidence="1">
    <location>
        <begin position="35"/>
        <end position="153"/>
    </location>
</feature>
<organism evidence="2 3">
    <name type="scientific">Carnegiea gigantea</name>
    <dbReference type="NCBI Taxonomy" id="171969"/>
    <lineage>
        <taxon>Eukaryota</taxon>
        <taxon>Viridiplantae</taxon>
        <taxon>Streptophyta</taxon>
        <taxon>Embryophyta</taxon>
        <taxon>Tracheophyta</taxon>
        <taxon>Spermatophyta</taxon>
        <taxon>Magnoliopsida</taxon>
        <taxon>eudicotyledons</taxon>
        <taxon>Gunneridae</taxon>
        <taxon>Pentapetalae</taxon>
        <taxon>Caryophyllales</taxon>
        <taxon>Cactineae</taxon>
        <taxon>Cactaceae</taxon>
        <taxon>Cactoideae</taxon>
        <taxon>Echinocereeae</taxon>
        <taxon>Carnegiea</taxon>
    </lineage>
</organism>
<proteinExistence type="predicted"/>
<gene>
    <name evidence="2" type="ORF">Cgig2_020168</name>
</gene>
<sequence>MVDALKNFMSTMTDTITCQVAEQVKRAIEAANSARPPPYLDYIPTLGGEPSHRPERIQSPHYTERERGVSRSDRSGRPYTGQPGRRAAARPGGRPTQGATAKLTTASTPYTTHSRRITWFEEQEQTSKTRGEVRGHPMLRRPPRMTTHPKPQNARKYCEFHEQSGHTMTECRELKKALYKLVDKGQIDLFLKRGPRLSTILMTLLLRSPGLSIQGVGCLVPCTLALTRRRDKLHFLGITAFIFGPLTLVHVVEPCSLAWATLLAPVAASPRPSQAPPLAGAASSSYQLHVHSDQPSAFPNVAGVEKQAPPIFGVPSQLPPPGEVATSSSVTFGGSEAPEVTKC</sequence>
<accession>A0A9Q1KXB0</accession>
<reference evidence="2" key="1">
    <citation type="submission" date="2022-04" db="EMBL/GenBank/DDBJ databases">
        <title>Carnegiea gigantea Genome sequencing and assembly v2.</title>
        <authorList>
            <person name="Copetti D."/>
            <person name="Sanderson M.J."/>
            <person name="Burquez A."/>
            <person name="Wojciechowski M.F."/>
        </authorList>
    </citation>
    <scope>NUCLEOTIDE SEQUENCE</scope>
    <source>
        <strain evidence="2">SGP5-SGP5p</strain>
        <tissue evidence="2">Aerial part</tissue>
    </source>
</reference>
<evidence type="ECO:0000313" key="3">
    <source>
        <dbReference type="Proteomes" id="UP001153076"/>
    </source>
</evidence>
<evidence type="ECO:0000256" key="1">
    <source>
        <dbReference type="SAM" id="MobiDB-lite"/>
    </source>
</evidence>
<feature type="compositionally biased region" description="Polar residues" evidence="1">
    <location>
        <begin position="102"/>
        <end position="112"/>
    </location>
</feature>
<feature type="compositionally biased region" description="Basic and acidic residues" evidence="1">
    <location>
        <begin position="125"/>
        <end position="135"/>
    </location>
</feature>
<keyword evidence="3" id="KW-1185">Reference proteome</keyword>
<protein>
    <recommendedName>
        <fullName evidence="4">Reverse transcriptase domain-containing protein</fullName>
    </recommendedName>
</protein>
<feature type="compositionally biased region" description="Basic and acidic residues" evidence="1">
    <location>
        <begin position="50"/>
        <end position="76"/>
    </location>
</feature>
<dbReference type="EMBL" id="JAKOGI010000014">
    <property type="protein sequence ID" value="KAJ8450531.1"/>
    <property type="molecule type" value="Genomic_DNA"/>
</dbReference>
<comment type="caution">
    <text evidence="2">The sequence shown here is derived from an EMBL/GenBank/DDBJ whole genome shotgun (WGS) entry which is preliminary data.</text>
</comment>
<dbReference type="Proteomes" id="UP001153076">
    <property type="component" value="Unassembled WGS sequence"/>
</dbReference>
<evidence type="ECO:0000313" key="2">
    <source>
        <dbReference type="EMBL" id="KAJ8450531.1"/>
    </source>
</evidence>
<evidence type="ECO:0008006" key="4">
    <source>
        <dbReference type="Google" id="ProtNLM"/>
    </source>
</evidence>